<dbReference type="EMBL" id="LXQA010648802">
    <property type="protein sequence ID" value="MCI64076.1"/>
    <property type="molecule type" value="Genomic_DNA"/>
</dbReference>
<reference evidence="1 2" key="1">
    <citation type="journal article" date="2018" name="Front. Plant Sci.">
        <title>Red Clover (Trifolium pratense) and Zigzag Clover (T. medium) - A Picture of Genomic Similarities and Differences.</title>
        <authorList>
            <person name="Dluhosova J."/>
            <person name="Istvanek J."/>
            <person name="Nedelnik J."/>
            <person name="Repkova J."/>
        </authorList>
    </citation>
    <scope>NUCLEOTIDE SEQUENCE [LARGE SCALE GENOMIC DNA]</scope>
    <source>
        <strain evidence="2">cv. 10/8</strain>
        <tissue evidence="1">Leaf</tissue>
    </source>
</reference>
<evidence type="ECO:0000313" key="2">
    <source>
        <dbReference type="Proteomes" id="UP000265520"/>
    </source>
</evidence>
<comment type="caution">
    <text evidence="1">The sequence shown here is derived from an EMBL/GenBank/DDBJ whole genome shotgun (WGS) entry which is preliminary data.</text>
</comment>
<dbReference type="AlphaFoldDB" id="A0A392TVD8"/>
<proteinExistence type="predicted"/>
<name>A0A392TVD8_9FABA</name>
<organism evidence="1 2">
    <name type="scientific">Trifolium medium</name>
    <dbReference type="NCBI Taxonomy" id="97028"/>
    <lineage>
        <taxon>Eukaryota</taxon>
        <taxon>Viridiplantae</taxon>
        <taxon>Streptophyta</taxon>
        <taxon>Embryophyta</taxon>
        <taxon>Tracheophyta</taxon>
        <taxon>Spermatophyta</taxon>
        <taxon>Magnoliopsida</taxon>
        <taxon>eudicotyledons</taxon>
        <taxon>Gunneridae</taxon>
        <taxon>Pentapetalae</taxon>
        <taxon>rosids</taxon>
        <taxon>fabids</taxon>
        <taxon>Fabales</taxon>
        <taxon>Fabaceae</taxon>
        <taxon>Papilionoideae</taxon>
        <taxon>50 kb inversion clade</taxon>
        <taxon>NPAAA clade</taxon>
        <taxon>Hologalegina</taxon>
        <taxon>IRL clade</taxon>
        <taxon>Trifolieae</taxon>
        <taxon>Trifolium</taxon>
    </lineage>
</organism>
<dbReference type="Proteomes" id="UP000265520">
    <property type="component" value="Unassembled WGS sequence"/>
</dbReference>
<accession>A0A392TVD8</accession>
<sequence length="68" mass="7375">MGFLGGFTSRIAMQSIAVRRPSLSERMASIAVRRPSLSERVATVCSLLLARSHFTLSVLAVSSLSEKH</sequence>
<keyword evidence="2" id="KW-1185">Reference proteome</keyword>
<evidence type="ECO:0000313" key="1">
    <source>
        <dbReference type="EMBL" id="MCI64076.1"/>
    </source>
</evidence>
<protein>
    <submittedName>
        <fullName evidence="1">Uncharacterized protein</fullName>
    </submittedName>
</protein>